<feature type="non-terminal residue" evidence="7">
    <location>
        <position position="1"/>
    </location>
</feature>
<dbReference type="CDD" id="cd04666">
    <property type="entry name" value="NUDIX_DIPP2_like_Nudt4"/>
    <property type="match status" value="1"/>
</dbReference>
<dbReference type="PANTHER" id="PTHR12629">
    <property type="entry name" value="DIPHOSPHOINOSITOL POLYPHOSPHATE PHOSPHOHYDROLASE"/>
    <property type="match status" value="1"/>
</dbReference>
<feature type="transmembrane region" description="Helical" evidence="5">
    <location>
        <begin position="109"/>
        <end position="131"/>
    </location>
</feature>
<dbReference type="InterPro" id="IPR000086">
    <property type="entry name" value="NUDIX_hydrolase_dom"/>
</dbReference>
<accession>A0A1Y1ZLD6</accession>
<dbReference type="PROSITE" id="PS51462">
    <property type="entry name" value="NUDIX"/>
    <property type="match status" value="1"/>
</dbReference>
<keyword evidence="3" id="KW-0378">Hydrolase</keyword>
<evidence type="ECO:0000256" key="4">
    <source>
        <dbReference type="ARBA" id="ARBA00022842"/>
    </source>
</evidence>
<dbReference type="Proteomes" id="UP000193920">
    <property type="component" value="Unassembled WGS sequence"/>
</dbReference>
<evidence type="ECO:0000313" key="8">
    <source>
        <dbReference type="Proteomes" id="UP000193920"/>
    </source>
</evidence>
<sequence length="143" mass="16452">RKVAGCVPIDPKTGKVLLISCRKKPNCWIFPKGGWENDETVTSAAMRETWEEAGVKGEIVSMIGKFKQYKKFKKNTCKKNPILLYEMKVTEIADDWPEKNERERCWVRIIIIDVIVDKIVIVTIIIVIIIISNSDNNNNNNEM</sequence>
<dbReference type="GO" id="GO:0005737">
    <property type="term" value="C:cytoplasm"/>
    <property type="evidence" value="ECO:0007669"/>
    <property type="project" value="TreeGrafter"/>
</dbReference>
<dbReference type="EMBL" id="MCOG01000386">
    <property type="protein sequence ID" value="ORY10994.1"/>
    <property type="molecule type" value="Genomic_DNA"/>
</dbReference>
<dbReference type="GO" id="GO:0005634">
    <property type="term" value="C:nucleus"/>
    <property type="evidence" value="ECO:0007669"/>
    <property type="project" value="TreeGrafter"/>
</dbReference>
<gene>
    <name evidence="7" type="ORF">LY90DRAFT_438722</name>
</gene>
<protein>
    <recommendedName>
        <fullName evidence="6">Nudix hydrolase domain-containing protein</fullName>
    </recommendedName>
</protein>
<comment type="cofactor">
    <cofactor evidence="1">
        <name>Mg(2+)</name>
        <dbReference type="ChEBI" id="CHEBI:18420"/>
    </cofactor>
</comment>
<dbReference type="SUPFAM" id="SSF55811">
    <property type="entry name" value="Nudix"/>
    <property type="match status" value="1"/>
</dbReference>
<evidence type="ECO:0000259" key="6">
    <source>
        <dbReference type="PROSITE" id="PS51462"/>
    </source>
</evidence>
<feature type="domain" description="Nudix hydrolase" evidence="6">
    <location>
        <begin position="1"/>
        <end position="128"/>
    </location>
</feature>
<organism evidence="7 8">
    <name type="scientific">Neocallimastix californiae</name>
    <dbReference type="NCBI Taxonomy" id="1754190"/>
    <lineage>
        <taxon>Eukaryota</taxon>
        <taxon>Fungi</taxon>
        <taxon>Fungi incertae sedis</taxon>
        <taxon>Chytridiomycota</taxon>
        <taxon>Chytridiomycota incertae sedis</taxon>
        <taxon>Neocallimastigomycetes</taxon>
        <taxon>Neocallimastigales</taxon>
        <taxon>Neocallimastigaceae</taxon>
        <taxon>Neocallimastix</taxon>
    </lineage>
</organism>
<keyword evidence="5" id="KW-0812">Transmembrane</keyword>
<keyword evidence="5" id="KW-0472">Membrane</keyword>
<dbReference type="PROSITE" id="PS00893">
    <property type="entry name" value="NUDIX_BOX"/>
    <property type="match status" value="1"/>
</dbReference>
<proteinExistence type="predicted"/>
<reference evidence="7 8" key="1">
    <citation type="submission" date="2016-08" db="EMBL/GenBank/DDBJ databases">
        <title>A Parts List for Fungal Cellulosomes Revealed by Comparative Genomics.</title>
        <authorList>
            <consortium name="DOE Joint Genome Institute"/>
            <person name="Haitjema C.H."/>
            <person name="Gilmore S.P."/>
            <person name="Henske J.K."/>
            <person name="Solomon K.V."/>
            <person name="De Groot R."/>
            <person name="Kuo A."/>
            <person name="Mondo S.J."/>
            <person name="Salamov A.A."/>
            <person name="Labutti K."/>
            <person name="Zhao Z."/>
            <person name="Chiniquy J."/>
            <person name="Barry K."/>
            <person name="Brewer H.M."/>
            <person name="Purvine S.O."/>
            <person name="Wright A.T."/>
            <person name="Boxma B."/>
            <person name="Van Alen T."/>
            <person name="Hackstein J.H."/>
            <person name="Baker S.E."/>
            <person name="Grigoriev I.V."/>
            <person name="O'Malley M.A."/>
        </authorList>
    </citation>
    <scope>NUCLEOTIDE SEQUENCE [LARGE SCALE GENOMIC DNA]</scope>
    <source>
        <strain evidence="7 8">G1</strain>
    </source>
</reference>
<keyword evidence="8" id="KW-1185">Reference proteome</keyword>
<dbReference type="GO" id="GO:0016462">
    <property type="term" value="F:pyrophosphatase activity"/>
    <property type="evidence" value="ECO:0007669"/>
    <property type="project" value="InterPro"/>
</dbReference>
<dbReference type="OrthoDB" id="2131052at2759"/>
<keyword evidence="2" id="KW-0479">Metal-binding</keyword>
<dbReference type="GO" id="GO:0046872">
    <property type="term" value="F:metal ion binding"/>
    <property type="evidence" value="ECO:0007669"/>
    <property type="project" value="UniProtKB-KW"/>
</dbReference>
<keyword evidence="4" id="KW-0460">Magnesium</keyword>
<evidence type="ECO:0000256" key="2">
    <source>
        <dbReference type="ARBA" id="ARBA00022723"/>
    </source>
</evidence>
<evidence type="ECO:0000313" key="7">
    <source>
        <dbReference type="EMBL" id="ORY10994.1"/>
    </source>
</evidence>
<dbReference type="InterPro" id="IPR047198">
    <property type="entry name" value="DDP-like_NUDIX"/>
</dbReference>
<keyword evidence="5" id="KW-1133">Transmembrane helix</keyword>
<evidence type="ECO:0000256" key="1">
    <source>
        <dbReference type="ARBA" id="ARBA00001946"/>
    </source>
</evidence>
<dbReference type="AlphaFoldDB" id="A0A1Y1ZLD6"/>
<dbReference type="InterPro" id="IPR020084">
    <property type="entry name" value="NUDIX_hydrolase_CS"/>
</dbReference>
<comment type="caution">
    <text evidence="7">The sequence shown here is derived from an EMBL/GenBank/DDBJ whole genome shotgun (WGS) entry which is preliminary data.</text>
</comment>
<dbReference type="STRING" id="1754190.A0A1Y1ZLD6"/>
<evidence type="ECO:0000256" key="5">
    <source>
        <dbReference type="SAM" id="Phobius"/>
    </source>
</evidence>
<name>A0A1Y1ZLD6_9FUNG</name>
<dbReference type="Pfam" id="PF00293">
    <property type="entry name" value="NUDIX"/>
    <property type="match status" value="1"/>
</dbReference>
<dbReference type="PANTHER" id="PTHR12629:SF0">
    <property type="entry name" value="DIPHOSPHOINOSITOL-POLYPHOSPHATE DIPHOSPHATASE"/>
    <property type="match status" value="1"/>
</dbReference>
<dbReference type="Gene3D" id="3.90.79.10">
    <property type="entry name" value="Nucleoside Triphosphate Pyrophosphohydrolase"/>
    <property type="match status" value="1"/>
</dbReference>
<dbReference type="InterPro" id="IPR015797">
    <property type="entry name" value="NUDIX_hydrolase-like_dom_sf"/>
</dbReference>
<evidence type="ECO:0000256" key="3">
    <source>
        <dbReference type="ARBA" id="ARBA00022801"/>
    </source>
</evidence>